<dbReference type="Gene3D" id="3.40.50.1240">
    <property type="entry name" value="Phosphoglycerate mutase-like"/>
    <property type="match status" value="1"/>
</dbReference>
<keyword evidence="12" id="KW-1185">Reference proteome</keyword>
<dbReference type="CDD" id="cd07067">
    <property type="entry name" value="HP_PGM_like"/>
    <property type="match status" value="1"/>
</dbReference>
<feature type="binding site" evidence="6 8">
    <location>
        <begin position="114"/>
        <end position="115"/>
    </location>
    <ligand>
        <name>substrate</name>
    </ligand>
</feature>
<feature type="active site" description="Proton donor/acceptor" evidence="6 7">
    <location>
        <position position="87"/>
    </location>
</feature>
<dbReference type="SMART" id="SM00855">
    <property type="entry name" value="PGAM"/>
    <property type="match status" value="1"/>
</dbReference>
<comment type="similarity">
    <text evidence="2 6">Belongs to the phosphoglycerate mutase family. BPG-dependent PGAM subfamily.</text>
</comment>
<evidence type="ECO:0000313" key="11">
    <source>
        <dbReference type="EMBL" id="SCX75656.1"/>
    </source>
</evidence>
<feature type="binding site" evidence="6 8">
    <location>
        <begin position="21"/>
        <end position="22"/>
    </location>
    <ligand>
        <name>substrate</name>
    </ligand>
</feature>
<dbReference type="InterPro" id="IPR005952">
    <property type="entry name" value="Phosphogly_mut1"/>
</dbReference>
<dbReference type="GO" id="GO:0006096">
    <property type="term" value="P:glycolytic process"/>
    <property type="evidence" value="ECO:0007669"/>
    <property type="project" value="UniProtKB-UniRule"/>
</dbReference>
<keyword evidence="3 6" id="KW-0312">Gluconeogenesis</keyword>
<feature type="binding site" evidence="6 8">
    <location>
        <begin position="183"/>
        <end position="184"/>
    </location>
    <ligand>
        <name>substrate</name>
    </ligand>
</feature>
<dbReference type="AlphaFoldDB" id="A0A0P9CJV9"/>
<name>A0A0P9CJV9_9GAMM</name>
<proteinExistence type="inferred from homology"/>
<dbReference type="Proteomes" id="UP000183104">
    <property type="component" value="Unassembled WGS sequence"/>
</dbReference>
<dbReference type="STRING" id="381306.AN478_12975"/>
<dbReference type="PIRSF" id="PIRSF000709">
    <property type="entry name" value="6PFK_2-Ptase"/>
    <property type="match status" value="1"/>
</dbReference>
<protein>
    <recommendedName>
        <fullName evidence="6 10">2,3-bisphosphoglycerate-dependent phosphoglycerate mutase</fullName>
        <shortName evidence="6">BPG-dependent PGAM</shortName>
        <shortName evidence="6">PGAM</shortName>
        <shortName evidence="6">Phosphoglyceromutase</shortName>
        <shortName evidence="6">dPGM</shortName>
        <ecNumber evidence="6 10">5.4.2.11</ecNumber>
    </recommendedName>
</protein>
<feature type="binding site" evidence="6 8">
    <location>
        <position position="60"/>
    </location>
    <ligand>
        <name>substrate</name>
    </ligand>
</feature>
<comment type="catalytic activity">
    <reaction evidence="1 6 10">
        <text>(2R)-2-phosphoglycerate = (2R)-3-phosphoglycerate</text>
        <dbReference type="Rhea" id="RHEA:15901"/>
        <dbReference type="ChEBI" id="CHEBI:58272"/>
        <dbReference type="ChEBI" id="CHEBI:58289"/>
        <dbReference type="EC" id="5.4.2.11"/>
    </reaction>
</comment>
<dbReference type="EMBL" id="FMUN01000001">
    <property type="protein sequence ID" value="SCX75656.1"/>
    <property type="molecule type" value="Genomic_DNA"/>
</dbReference>
<feature type="binding site" evidence="6 8">
    <location>
        <position position="98"/>
    </location>
    <ligand>
        <name>substrate</name>
    </ligand>
</feature>
<dbReference type="GO" id="GO:0006094">
    <property type="term" value="P:gluconeogenesis"/>
    <property type="evidence" value="ECO:0007669"/>
    <property type="project" value="UniProtKB-UniRule"/>
</dbReference>
<dbReference type="HAMAP" id="MF_01039">
    <property type="entry name" value="PGAM_GpmA"/>
    <property type="match status" value="1"/>
</dbReference>
<sequence length="236" mass="27399">MPYLALIRHGESQWNLENRFTGWTDVDLSEKGVQQSREAGRRLHGGGYTFDLAFTSYLRRAIRTLWLVQDHMDRMWIPDLKDWRLNERHYGALQGENKAAFEQLYGAEQLHQWRRSYAVRPPLLEPDDPRHARFEAKYAHLDVGQIPASESLADTVHRVLPCWRERIRPRLLAGDDVLVAAHGNSLRGLVKYLEGISDEDIPHLNIPLAVPRVYELAEDGAIRRRFYLRPEGEEAV</sequence>
<organism evidence="11 12">
    <name type="scientific">Thiohalorhabdus denitrificans</name>
    <dbReference type="NCBI Taxonomy" id="381306"/>
    <lineage>
        <taxon>Bacteria</taxon>
        <taxon>Pseudomonadati</taxon>
        <taxon>Pseudomonadota</taxon>
        <taxon>Gammaproteobacteria</taxon>
        <taxon>Thiohalorhabdales</taxon>
        <taxon>Thiohalorhabdaceae</taxon>
        <taxon>Thiohalorhabdus</taxon>
    </lineage>
</organism>
<dbReference type="Pfam" id="PF00300">
    <property type="entry name" value="His_Phos_1"/>
    <property type="match status" value="2"/>
</dbReference>
<keyword evidence="4 6" id="KW-0324">Glycolysis</keyword>
<evidence type="ECO:0000256" key="3">
    <source>
        <dbReference type="ARBA" id="ARBA00022432"/>
    </source>
</evidence>
<comment type="subunit">
    <text evidence="6">Homodimer.</text>
</comment>
<dbReference type="UniPathway" id="UPA00109">
    <property type="reaction ID" value="UER00186"/>
</dbReference>
<feature type="binding site" evidence="6 8">
    <location>
        <begin position="87"/>
        <end position="90"/>
    </location>
    <ligand>
        <name>substrate</name>
    </ligand>
</feature>
<dbReference type="SUPFAM" id="SSF53254">
    <property type="entry name" value="Phosphoglycerate mutase-like"/>
    <property type="match status" value="1"/>
</dbReference>
<dbReference type="OrthoDB" id="9781415at2"/>
<dbReference type="EC" id="5.4.2.11" evidence="6 10"/>
<dbReference type="InterPro" id="IPR013078">
    <property type="entry name" value="His_Pase_superF_clade-1"/>
</dbReference>
<feature type="site" description="Transition state stabilizer" evidence="6 9">
    <location>
        <position position="182"/>
    </location>
</feature>
<dbReference type="FunFam" id="3.40.50.1240:FF:000003">
    <property type="entry name" value="2,3-bisphosphoglycerate-dependent phosphoglycerate mutase"/>
    <property type="match status" value="1"/>
</dbReference>
<evidence type="ECO:0000256" key="10">
    <source>
        <dbReference type="RuleBase" id="RU004512"/>
    </source>
</evidence>
<dbReference type="GO" id="GO:0004619">
    <property type="term" value="F:phosphoglycerate mutase activity"/>
    <property type="evidence" value="ECO:0007669"/>
    <property type="project" value="UniProtKB-UniRule"/>
</dbReference>
<dbReference type="PATRIC" id="fig|381306.5.peg.1750"/>
<evidence type="ECO:0000256" key="9">
    <source>
        <dbReference type="PIRSR" id="PIRSR613078-3"/>
    </source>
</evidence>
<evidence type="ECO:0000256" key="5">
    <source>
        <dbReference type="ARBA" id="ARBA00023235"/>
    </source>
</evidence>
<evidence type="ECO:0000256" key="4">
    <source>
        <dbReference type="ARBA" id="ARBA00023152"/>
    </source>
</evidence>
<evidence type="ECO:0000256" key="7">
    <source>
        <dbReference type="PIRSR" id="PIRSR613078-1"/>
    </source>
</evidence>
<evidence type="ECO:0000256" key="6">
    <source>
        <dbReference type="HAMAP-Rule" id="MF_01039"/>
    </source>
</evidence>
<dbReference type="InterPro" id="IPR029033">
    <property type="entry name" value="His_PPase_superfam"/>
</dbReference>
<dbReference type="PROSITE" id="PS00175">
    <property type="entry name" value="PG_MUTASE"/>
    <property type="match status" value="1"/>
</dbReference>
<dbReference type="RefSeq" id="WP_054967024.1">
    <property type="nucleotide sequence ID" value="NZ_FMUN01000001.1"/>
</dbReference>
<feature type="active site" description="Tele-phosphohistidine intermediate" evidence="6 7">
    <location>
        <position position="9"/>
    </location>
</feature>
<dbReference type="PANTHER" id="PTHR11931">
    <property type="entry name" value="PHOSPHOGLYCERATE MUTASE"/>
    <property type="match status" value="1"/>
</dbReference>
<comment type="pathway">
    <text evidence="6 10">Carbohydrate degradation; glycolysis; pyruvate from D-glyceraldehyde 3-phosphate: step 3/5.</text>
</comment>
<dbReference type="NCBIfam" id="TIGR01258">
    <property type="entry name" value="pgm_1"/>
    <property type="match status" value="1"/>
</dbReference>
<keyword evidence="5 6" id="KW-0413">Isomerase</keyword>
<gene>
    <name evidence="6" type="primary">gpmA</name>
    <name evidence="11" type="ORF">SAMN05661077_0257</name>
</gene>
<dbReference type="NCBIfam" id="NF010713">
    <property type="entry name" value="PRK14115.1"/>
    <property type="match status" value="1"/>
</dbReference>
<comment type="function">
    <text evidence="6 10">Catalyzes the interconversion of 2-phosphoglycerate and 3-phosphoglycerate.</text>
</comment>
<evidence type="ECO:0000256" key="1">
    <source>
        <dbReference type="ARBA" id="ARBA00000380"/>
    </source>
</evidence>
<evidence type="ECO:0000256" key="2">
    <source>
        <dbReference type="ARBA" id="ARBA00006717"/>
    </source>
</evidence>
<evidence type="ECO:0000256" key="8">
    <source>
        <dbReference type="PIRSR" id="PIRSR613078-2"/>
    </source>
</evidence>
<dbReference type="InterPro" id="IPR001345">
    <property type="entry name" value="PG/BPGM_mutase_AS"/>
</dbReference>
<reference evidence="12" key="1">
    <citation type="submission" date="2016-10" db="EMBL/GenBank/DDBJ databases">
        <authorList>
            <person name="Varghese N."/>
        </authorList>
    </citation>
    <scope>NUCLEOTIDE SEQUENCE [LARGE SCALE GENOMIC DNA]</scope>
    <source>
        <strain evidence="12">HL 19</strain>
    </source>
</reference>
<accession>A0A0P9CJV9</accession>
<feature type="binding site" evidence="6 8">
    <location>
        <begin position="8"/>
        <end position="15"/>
    </location>
    <ligand>
        <name>substrate</name>
    </ligand>
</feature>
<evidence type="ECO:0000313" key="12">
    <source>
        <dbReference type="Proteomes" id="UP000183104"/>
    </source>
</evidence>